<sequence length="85" mass="10149">MKLYPTEKFKKQYQKLPDDIQALAPKQLAFLLSNPKHPSLNIKKMNDPRNIWEGRVTYAYRFTFQVERDLYILRTIGTHDILKNP</sequence>
<dbReference type="AlphaFoldDB" id="A0A1H8BAH6"/>
<organism evidence="1 2">
    <name type="scientific">Syntrophus gentianae</name>
    <dbReference type="NCBI Taxonomy" id="43775"/>
    <lineage>
        <taxon>Bacteria</taxon>
        <taxon>Pseudomonadati</taxon>
        <taxon>Thermodesulfobacteriota</taxon>
        <taxon>Syntrophia</taxon>
        <taxon>Syntrophales</taxon>
        <taxon>Syntrophaceae</taxon>
        <taxon>Syntrophus</taxon>
    </lineage>
</organism>
<keyword evidence="2" id="KW-1185">Reference proteome</keyword>
<proteinExistence type="predicted"/>
<name>A0A1H8BAH6_9BACT</name>
<dbReference type="EMBL" id="FOBS01000049">
    <property type="protein sequence ID" value="SEM79981.1"/>
    <property type="molecule type" value="Genomic_DNA"/>
</dbReference>
<evidence type="ECO:0000313" key="1">
    <source>
        <dbReference type="EMBL" id="SEM79981.1"/>
    </source>
</evidence>
<evidence type="ECO:0000313" key="2">
    <source>
        <dbReference type="Proteomes" id="UP000198744"/>
    </source>
</evidence>
<dbReference type="Proteomes" id="UP000198744">
    <property type="component" value="Unassembled WGS sequence"/>
</dbReference>
<evidence type="ECO:0008006" key="3">
    <source>
        <dbReference type="Google" id="ProtNLM"/>
    </source>
</evidence>
<dbReference type="OrthoDB" id="5521312at2"/>
<dbReference type="SUPFAM" id="SSF143011">
    <property type="entry name" value="RelE-like"/>
    <property type="match status" value="1"/>
</dbReference>
<dbReference type="InterPro" id="IPR035093">
    <property type="entry name" value="RelE/ParE_toxin_dom_sf"/>
</dbReference>
<protein>
    <recommendedName>
        <fullName evidence="3">mRNA-degrading endonuclease RelE, toxin component of the RelBE toxin-antitoxin system</fullName>
    </recommendedName>
</protein>
<reference evidence="1 2" key="1">
    <citation type="submission" date="2016-10" db="EMBL/GenBank/DDBJ databases">
        <authorList>
            <person name="de Groot N.N."/>
        </authorList>
    </citation>
    <scope>NUCLEOTIDE SEQUENCE [LARGE SCALE GENOMIC DNA]</scope>
    <source>
        <strain evidence="1 2">DSM 8423</strain>
    </source>
</reference>
<gene>
    <name evidence="1" type="ORF">SAMN04489760_14916</name>
</gene>
<dbReference type="RefSeq" id="WP_093884921.1">
    <property type="nucleotide sequence ID" value="NZ_FOBS01000049.1"/>
</dbReference>
<dbReference type="STRING" id="43775.SAMN04489760_14916"/>
<accession>A0A1H8BAH6</accession>
<dbReference type="Gene3D" id="3.30.2310.20">
    <property type="entry name" value="RelE-like"/>
    <property type="match status" value="1"/>
</dbReference>